<dbReference type="InterPro" id="IPR051624">
    <property type="entry name" value="RMD1/Sad1-interacting"/>
</dbReference>
<sequence>MACSAHRGTRNRYRYAAPDFATIVADAHLGRHRRQHSIAMSMRGTRCGAASADDVDDAGNELTDTDLENEDIGSGASRKGVVPAEAQRANVQNGTGGTASPQQVAERKNSTTRSSMALSRSITSRKSSWSTVVNDDSDEDAEHGSDVSQMADPMRARKIMEDASERATRRKKLLSTQSVPLQGRARPADLLPAGPRVTTGQSQDVVSSEPVRTYRVASYCTAQEFRMRSLARVLARRRGLVVEAFDGVLHAVERDSELDVFFFPYGAVVIWSMADESEDQAVLDSLKPFERNPLEEAESDTFGFQHGSPGGGVPRMREDVIVLDYDSGADPGNEEARQNEILERLAVSHALAQSVRLTTIEDSVQRTIASTRELPEEMARNGAISKSHKDISRFMGRLITDRHNVFLYADVLDTPDFFWENERFEPIYRVAERYLELRQRAEVLNRRVEVVRDLFELLSQELQYKHGTDLEMIVIGLIAFEILITLVKDGLEVLSVRRAGGRIDVLSAIGLVFVVTAVSFLVAALLIFIWKKLIGRVTRV</sequence>
<gene>
    <name evidence="5" type="ORF">FVE85_2346</name>
</gene>
<dbReference type="AlphaFoldDB" id="A0A5J4YX83"/>
<evidence type="ECO:0000259" key="4">
    <source>
        <dbReference type="Pfam" id="PF02582"/>
    </source>
</evidence>
<accession>A0A5J4YX83</accession>
<feature type="domain" description="DUF155" evidence="4">
    <location>
        <begin position="260"/>
        <end position="445"/>
    </location>
</feature>
<proteinExistence type="inferred from homology"/>
<dbReference type="Pfam" id="PF02582">
    <property type="entry name" value="DUF155"/>
    <property type="match status" value="1"/>
</dbReference>
<feature type="compositionally biased region" description="Polar residues" evidence="2">
    <location>
        <begin position="89"/>
        <end position="103"/>
    </location>
</feature>
<feature type="region of interest" description="Disordered" evidence="2">
    <location>
        <begin position="49"/>
        <end position="148"/>
    </location>
</feature>
<keyword evidence="3" id="KW-0812">Transmembrane</keyword>
<name>A0A5J4YX83_PORPP</name>
<keyword evidence="6" id="KW-1185">Reference proteome</keyword>
<organism evidence="5 6">
    <name type="scientific">Porphyridium purpureum</name>
    <name type="common">Red alga</name>
    <name type="synonym">Porphyridium cruentum</name>
    <dbReference type="NCBI Taxonomy" id="35688"/>
    <lineage>
        <taxon>Eukaryota</taxon>
        <taxon>Rhodophyta</taxon>
        <taxon>Bangiophyceae</taxon>
        <taxon>Porphyridiales</taxon>
        <taxon>Porphyridiaceae</taxon>
        <taxon>Porphyridium</taxon>
    </lineage>
</organism>
<reference evidence="6" key="1">
    <citation type="journal article" date="2019" name="Nat. Commun.">
        <title>Expansion of phycobilisome linker gene families in mesophilic red algae.</title>
        <authorList>
            <person name="Lee J."/>
            <person name="Kim D."/>
            <person name="Bhattacharya D."/>
            <person name="Yoon H.S."/>
        </authorList>
    </citation>
    <scope>NUCLEOTIDE SEQUENCE [LARGE SCALE GENOMIC DNA]</scope>
    <source>
        <strain evidence="6">CCMP 1328</strain>
    </source>
</reference>
<dbReference type="PANTHER" id="PTHR16255">
    <property type="entry name" value="REQUIRED FOR MEIOTIC NUCLEAR DIVISION PROTEIN 1 HOMOLOG"/>
    <property type="match status" value="1"/>
</dbReference>
<dbReference type="EMBL" id="VRMN01000003">
    <property type="protein sequence ID" value="KAA8496191.1"/>
    <property type="molecule type" value="Genomic_DNA"/>
</dbReference>
<feature type="compositionally biased region" description="Acidic residues" evidence="2">
    <location>
        <begin position="53"/>
        <end position="71"/>
    </location>
</feature>
<dbReference type="Proteomes" id="UP000324585">
    <property type="component" value="Unassembled WGS sequence"/>
</dbReference>
<comment type="caution">
    <text evidence="5">The sequence shown here is derived from an EMBL/GenBank/DDBJ whole genome shotgun (WGS) entry which is preliminary data.</text>
</comment>
<feature type="compositionally biased region" description="Low complexity" evidence="2">
    <location>
        <begin position="119"/>
        <end position="131"/>
    </location>
</feature>
<feature type="transmembrane region" description="Helical" evidence="3">
    <location>
        <begin position="507"/>
        <end position="530"/>
    </location>
</feature>
<evidence type="ECO:0000256" key="2">
    <source>
        <dbReference type="SAM" id="MobiDB-lite"/>
    </source>
</evidence>
<evidence type="ECO:0000256" key="3">
    <source>
        <dbReference type="SAM" id="Phobius"/>
    </source>
</evidence>
<dbReference type="PANTHER" id="PTHR16255:SF1">
    <property type="entry name" value="REQUIRED FOR MEIOTIC NUCLEAR DIVISION PROTEIN 1 HOMOLOG"/>
    <property type="match status" value="1"/>
</dbReference>
<evidence type="ECO:0000313" key="5">
    <source>
        <dbReference type="EMBL" id="KAA8496191.1"/>
    </source>
</evidence>
<protein>
    <submittedName>
        <fullName evidence="5">Sporulation protein RMD1</fullName>
    </submittedName>
</protein>
<evidence type="ECO:0000313" key="6">
    <source>
        <dbReference type="Proteomes" id="UP000324585"/>
    </source>
</evidence>
<comment type="similarity">
    <text evidence="1">Belongs to the RMD1/sif2 family.</text>
</comment>
<keyword evidence="3" id="KW-1133">Transmembrane helix</keyword>
<dbReference type="InterPro" id="IPR003734">
    <property type="entry name" value="DUF155"/>
</dbReference>
<evidence type="ECO:0000256" key="1">
    <source>
        <dbReference type="ARBA" id="ARBA00008306"/>
    </source>
</evidence>
<dbReference type="OrthoDB" id="18302at2759"/>
<feature type="region of interest" description="Disordered" evidence="2">
    <location>
        <begin position="186"/>
        <end position="205"/>
    </location>
</feature>
<keyword evidence="3" id="KW-0472">Membrane</keyword>
<dbReference type="GO" id="GO:0005739">
    <property type="term" value="C:mitochondrion"/>
    <property type="evidence" value="ECO:0007669"/>
    <property type="project" value="UniProtKB-ARBA"/>
</dbReference>